<dbReference type="PANTHER" id="PTHR10566">
    <property type="entry name" value="CHAPERONE-ACTIVITY OF BC1 COMPLEX CABC1 -RELATED"/>
    <property type="match status" value="1"/>
</dbReference>
<name>A0A061QMU2_9CHLO</name>
<accession>A0A061QMU2</accession>
<dbReference type="InterPro" id="IPR050154">
    <property type="entry name" value="UbiB_kinase"/>
</dbReference>
<dbReference type="PANTHER" id="PTHR10566:SF121">
    <property type="entry name" value="PROTEIN KINASE DOMAIN-CONTAINING PROTEIN"/>
    <property type="match status" value="1"/>
</dbReference>
<feature type="non-terminal residue" evidence="3">
    <location>
        <position position="265"/>
    </location>
</feature>
<evidence type="ECO:0000259" key="2">
    <source>
        <dbReference type="Pfam" id="PF03109"/>
    </source>
</evidence>
<evidence type="ECO:0000256" key="1">
    <source>
        <dbReference type="ARBA" id="ARBA00009670"/>
    </source>
</evidence>
<proteinExistence type="inferred from homology"/>
<sequence length="265" mass="28809">MCAALTYGVVLPGNIRGKPIVFSSGGTERQHMRRAARLLVQATRTENNVLERLDGLANTAAIAVSEVSRSVGSREIEAPDVERTFIALEENDTRLGKVDEAGLPLVYDKELIQQYWEKQGGALQQRWSQFVRLSVPFLTKVAALGLRGGMPALETNGAELARDARVIMEKLGPTYVKLGQMMSVRPDVLPDLALKELAILQDSVKPFDTEVAIAQIEKELGRPASEVFSEISEAPIASASLAQVYKARLASTGEEVAVKVQRPGV</sequence>
<organism evidence="3">
    <name type="scientific">Tetraselmis sp. GSL018</name>
    <dbReference type="NCBI Taxonomy" id="582737"/>
    <lineage>
        <taxon>Eukaryota</taxon>
        <taxon>Viridiplantae</taxon>
        <taxon>Chlorophyta</taxon>
        <taxon>core chlorophytes</taxon>
        <taxon>Chlorodendrophyceae</taxon>
        <taxon>Chlorodendrales</taxon>
        <taxon>Chlorodendraceae</taxon>
        <taxon>Tetraselmis</taxon>
    </lineage>
</organism>
<dbReference type="EMBL" id="GBEZ01026137">
    <property type="protein sequence ID" value="JAC61033.1"/>
    <property type="molecule type" value="Transcribed_RNA"/>
</dbReference>
<dbReference type="AlphaFoldDB" id="A0A061QMU2"/>
<dbReference type="InterPro" id="IPR004147">
    <property type="entry name" value="ABC1_dom"/>
</dbReference>
<dbReference type="SUPFAM" id="SSF56112">
    <property type="entry name" value="Protein kinase-like (PK-like)"/>
    <property type="match status" value="1"/>
</dbReference>
<reference evidence="3" key="1">
    <citation type="submission" date="2014-05" db="EMBL/GenBank/DDBJ databases">
        <title>The transcriptome of the halophilic microalga Tetraselmis sp. GSL018 isolated from the Great Salt Lake, Utah.</title>
        <authorList>
            <person name="Jinkerson R.E."/>
            <person name="D'Adamo S."/>
            <person name="Posewitz M.C."/>
        </authorList>
    </citation>
    <scope>NUCLEOTIDE SEQUENCE</scope>
    <source>
        <strain evidence="3">GSL018</strain>
    </source>
</reference>
<dbReference type="InterPro" id="IPR011009">
    <property type="entry name" value="Kinase-like_dom_sf"/>
</dbReference>
<comment type="similarity">
    <text evidence="1">Belongs to the protein kinase superfamily. ADCK protein kinase family.</text>
</comment>
<protein>
    <recommendedName>
        <fullName evidence="2">ABC1 atypical kinase-like domain-containing protein</fullName>
    </recommendedName>
</protein>
<evidence type="ECO:0000313" key="3">
    <source>
        <dbReference type="EMBL" id="JAC61033.1"/>
    </source>
</evidence>
<gene>
    <name evidence="3" type="ORF">TSPGSL018_27354</name>
</gene>
<dbReference type="Pfam" id="PF03109">
    <property type="entry name" value="ABC1"/>
    <property type="match status" value="1"/>
</dbReference>
<feature type="domain" description="ABC1 atypical kinase-like" evidence="2">
    <location>
        <begin position="200"/>
        <end position="265"/>
    </location>
</feature>